<dbReference type="InterPro" id="IPR011161">
    <property type="entry name" value="MHC_I-like_Ag-recog"/>
</dbReference>
<organism evidence="3 4">
    <name type="scientific">Varanus komodoensis</name>
    <name type="common">Komodo dragon</name>
    <dbReference type="NCBI Taxonomy" id="61221"/>
    <lineage>
        <taxon>Eukaryota</taxon>
        <taxon>Metazoa</taxon>
        <taxon>Chordata</taxon>
        <taxon>Craniata</taxon>
        <taxon>Vertebrata</taxon>
        <taxon>Euteleostomi</taxon>
        <taxon>Lepidosauria</taxon>
        <taxon>Squamata</taxon>
        <taxon>Bifurcata</taxon>
        <taxon>Unidentata</taxon>
        <taxon>Episquamata</taxon>
        <taxon>Toxicofera</taxon>
        <taxon>Anguimorpha</taxon>
        <taxon>Paleoanguimorpha</taxon>
        <taxon>Varanoidea</taxon>
        <taxon>Varanidae</taxon>
        <taxon>Varanus</taxon>
    </lineage>
</organism>
<keyword evidence="4" id="KW-1185">Reference proteome</keyword>
<dbReference type="Proteomes" id="UP000694545">
    <property type="component" value="Unplaced"/>
</dbReference>
<proteinExistence type="predicted"/>
<reference evidence="3" key="2">
    <citation type="submission" date="2025-09" db="UniProtKB">
        <authorList>
            <consortium name="Ensembl"/>
        </authorList>
    </citation>
    <scope>IDENTIFICATION</scope>
</reference>
<dbReference type="Ensembl" id="ENSVKKT00000004454.1">
    <property type="protein sequence ID" value="ENSVKKP00000004332.1"/>
    <property type="gene ID" value="ENSVKKG00000003237.1"/>
</dbReference>
<accession>A0A8D2KSP4</accession>
<evidence type="ECO:0000313" key="3">
    <source>
        <dbReference type="Ensembl" id="ENSVKKP00000004332.1"/>
    </source>
</evidence>
<feature type="domain" description="MHC class I-like antigen recognition-like" evidence="2">
    <location>
        <begin position="31"/>
        <end position="92"/>
    </location>
</feature>
<dbReference type="SUPFAM" id="SSF54452">
    <property type="entry name" value="MHC antigen-recognition domain"/>
    <property type="match status" value="1"/>
</dbReference>
<dbReference type="InterPro" id="IPR037055">
    <property type="entry name" value="MHC_I-like_Ag-recog_sf"/>
</dbReference>
<evidence type="ECO:0000259" key="2">
    <source>
        <dbReference type="Pfam" id="PF00129"/>
    </source>
</evidence>
<dbReference type="Pfam" id="PF00129">
    <property type="entry name" value="MHC_I"/>
    <property type="match status" value="1"/>
</dbReference>
<sequence length="122" mass="13653">MGSQWVGRDFAPSNSLLSAADVCLFLTEVAAHPLCYFRPVVSQPSADLPRFSAVADLDDPLIDSYSSRTRQPRHSSYDPWVTEDELRAEWELRKVRNTRCQPCGNQVSEAFGRCPPPSLVRG</sequence>
<name>A0A8D2KSP4_VARKO</name>
<keyword evidence="1" id="KW-0325">Glycoprotein</keyword>
<evidence type="ECO:0000256" key="1">
    <source>
        <dbReference type="ARBA" id="ARBA00023180"/>
    </source>
</evidence>
<dbReference type="Gene3D" id="3.30.500.10">
    <property type="entry name" value="MHC class I-like antigen recognition-like"/>
    <property type="match status" value="1"/>
</dbReference>
<reference evidence="3" key="1">
    <citation type="submission" date="2025-08" db="UniProtKB">
        <authorList>
            <consortium name="Ensembl"/>
        </authorList>
    </citation>
    <scope>IDENTIFICATION</scope>
</reference>
<dbReference type="AlphaFoldDB" id="A0A8D2KSP4"/>
<evidence type="ECO:0000313" key="4">
    <source>
        <dbReference type="Proteomes" id="UP000694545"/>
    </source>
</evidence>
<protein>
    <recommendedName>
        <fullName evidence="2">MHC class I-like antigen recognition-like domain-containing protein</fullName>
    </recommendedName>
</protein>
<dbReference type="InterPro" id="IPR011162">
    <property type="entry name" value="MHC_I/II-like_Ag-recog"/>
</dbReference>